<keyword evidence="2 4" id="KW-0862">Zinc</keyword>
<evidence type="ECO:0000313" key="6">
    <source>
        <dbReference type="EMBL" id="OAF63649.1"/>
    </source>
</evidence>
<evidence type="ECO:0000256" key="1">
    <source>
        <dbReference type="ARBA" id="ARBA00022723"/>
    </source>
</evidence>
<name>A0A177ANL2_9BILA</name>
<organism evidence="6 7">
    <name type="scientific">Intoshia linei</name>
    <dbReference type="NCBI Taxonomy" id="1819745"/>
    <lineage>
        <taxon>Eukaryota</taxon>
        <taxon>Metazoa</taxon>
        <taxon>Spiralia</taxon>
        <taxon>Lophotrochozoa</taxon>
        <taxon>Mesozoa</taxon>
        <taxon>Orthonectida</taxon>
        <taxon>Rhopaluridae</taxon>
        <taxon>Intoshia</taxon>
    </lineage>
</organism>
<dbReference type="GO" id="GO:0046872">
    <property type="term" value="F:metal ion binding"/>
    <property type="evidence" value="ECO:0007669"/>
    <property type="project" value="UniProtKB-KW"/>
</dbReference>
<dbReference type="PROSITE" id="PS00478">
    <property type="entry name" value="LIM_DOMAIN_1"/>
    <property type="match status" value="1"/>
</dbReference>
<dbReference type="PROSITE" id="PS50023">
    <property type="entry name" value="LIM_DOMAIN_2"/>
    <property type="match status" value="1"/>
</dbReference>
<evidence type="ECO:0000256" key="3">
    <source>
        <dbReference type="ARBA" id="ARBA00023038"/>
    </source>
</evidence>
<evidence type="ECO:0000256" key="2">
    <source>
        <dbReference type="ARBA" id="ARBA00022833"/>
    </source>
</evidence>
<accession>A0A177ANL2</accession>
<dbReference type="AlphaFoldDB" id="A0A177ANL2"/>
<gene>
    <name evidence="6" type="ORF">A3Q56_08647</name>
</gene>
<keyword evidence="7" id="KW-1185">Reference proteome</keyword>
<feature type="domain" description="LIM zinc-binding" evidence="5">
    <location>
        <begin position="80"/>
        <end position="142"/>
    </location>
</feature>
<keyword evidence="1 4" id="KW-0479">Metal-binding</keyword>
<dbReference type="Pfam" id="PF00412">
    <property type="entry name" value="LIM"/>
    <property type="match status" value="1"/>
</dbReference>
<evidence type="ECO:0000313" key="7">
    <source>
        <dbReference type="Proteomes" id="UP000078046"/>
    </source>
</evidence>
<keyword evidence="3 4" id="KW-0440">LIM domain</keyword>
<dbReference type="InterPro" id="IPR001781">
    <property type="entry name" value="Znf_LIM"/>
</dbReference>
<dbReference type="Gene3D" id="2.10.110.10">
    <property type="entry name" value="Cysteine Rich Protein"/>
    <property type="match status" value="1"/>
</dbReference>
<sequence>MRIIRDGSVCKLTTNNYQTNKDIESMICHICDKKYKNISDFMEITKQNNKSLKMHRKCAKCCSCFKNIDKSIICNSIYGILCSKCSITISVSDFTVITNGYHFHKSCYVCLTCKANLFTDPGPKCRRGYLVCRDHADDLDKLDCINFSMKLNQ</sequence>
<dbReference type="SMART" id="SM00132">
    <property type="entry name" value="LIM"/>
    <property type="match status" value="1"/>
</dbReference>
<protein>
    <recommendedName>
        <fullName evidence="5">LIM zinc-binding domain-containing protein</fullName>
    </recommendedName>
</protein>
<reference evidence="6 7" key="1">
    <citation type="submission" date="2016-04" db="EMBL/GenBank/DDBJ databases">
        <title>The genome of Intoshia linei affirms orthonectids as highly simplified spiralians.</title>
        <authorList>
            <person name="Mikhailov K.V."/>
            <person name="Slusarev G.S."/>
            <person name="Nikitin M.A."/>
            <person name="Logacheva M.D."/>
            <person name="Penin A."/>
            <person name="Aleoshin V."/>
            <person name="Panchin Y.V."/>
        </authorList>
    </citation>
    <scope>NUCLEOTIDE SEQUENCE [LARGE SCALE GENOMIC DNA]</scope>
    <source>
        <strain evidence="6">Intl2013</strain>
        <tissue evidence="6">Whole animal</tissue>
    </source>
</reference>
<evidence type="ECO:0000259" key="5">
    <source>
        <dbReference type="PROSITE" id="PS50023"/>
    </source>
</evidence>
<dbReference type="EMBL" id="LWCA01002907">
    <property type="protein sequence ID" value="OAF63649.1"/>
    <property type="molecule type" value="Genomic_DNA"/>
</dbReference>
<proteinExistence type="predicted"/>
<evidence type="ECO:0000256" key="4">
    <source>
        <dbReference type="PROSITE-ProRule" id="PRU00125"/>
    </source>
</evidence>
<comment type="caution">
    <text evidence="6">The sequence shown here is derived from an EMBL/GenBank/DDBJ whole genome shotgun (WGS) entry which is preliminary data.</text>
</comment>
<dbReference type="Proteomes" id="UP000078046">
    <property type="component" value="Unassembled WGS sequence"/>
</dbReference>